<dbReference type="EMBL" id="BAAAMN010000005">
    <property type="protein sequence ID" value="GAA2026129.1"/>
    <property type="molecule type" value="Genomic_DNA"/>
</dbReference>
<proteinExistence type="predicted"/>
<feature type="transmembrane region" description="Helical" evidence="1">
    <location>
        <begin position="117"/>
        <end position="134"/>
    </location>
</feature>
<evidence type="ECO:0000313" key="2">
    <source>
        <dbReference type="EMBL" id="GAA2026129.1"/>
    </source>
</evidence>
<evidence type="ECO:0000313" key="3">
    <source>
        <dbReference type="Proteomes" id="UP001501461"/>
    </source>
</evidence>
<comment type="caution">
    <text evidence="2">The sequence shown here is derived from an EMBL/GenBank/DDBJ whole genome shotgun (WGS) entry which is preliminary data.</text>
</comment>
<protein>
    <submittedName>
        <fullName evidence="2">Uncharacterized protein</fullName>
    </submittedName>
</protein>
<dbReference type="RefSeq" id="WP_343955756.1">
    <property type="nucleotide sequence ID" value="NZ_BAAAMN010000005.1"/>
</dbReference>
<reference evidence="3" key="1">
    <citation type="journal article" date="2019" name="Int. J. Syst. Evol. Microbiol.">
        <title>The Global Catalogue of Microorganisms (GCM) 10K type strain sequencing project: providing services to taxonomists for standard genome sequencing and annotation.</title>
        <authorList>
            <consortium name="The Broad Institute Genomics Platform"/>
            <consortium name="The Broad Institute Genome Sequencing Center for Infectious Disease"/>
            <person name="Wu L."/>
            <person name="Ma J."/>
        </authorList>
    </citation>
    <scope>NUCLEOTIDE SEQUENCE [LARGE SCALE GENOMIC DNA]</scope>
    <source>
        <strain evidence="3">JCM 13595</strain>
    </source>
</reference>
<organism evidence="2 3">
    <name type="scientific">Yaniella flava</name>
    <dbReference type="NCBI Taxonomy" id="287930"/>
    <lineage>
        <taxon>Bacteria</taxon>
        <taxon>Bacillati</taxon>
        <taxon>Actinomycetota</taxon>
        <taxon>Actinomycetes</taxon>
        <taxon>Micrococcales</taxon>
        <taxon>Micrococcaceae</taxon>
        <taxon>Yaniella</taxon>
    </lineage>
</organism>
<keyword evidence="1" id="KW-1133">Transmembrane helix</keyword>
<keyword evidence="1" id="KW-0812">Transmembrane</keyword>
<accession>A0ABP5FIZ3</accession>
<keyword evidence="1" id="KW-0472">Membrane</keyword>
<dbReference type="Proteomes" id="UP001501461">
    <property type="component" value="Unassembled WGS sequence"/>
</dbReference>
<evidence type="ECO:0000256" key="1">
    <source>
        <dbReference type="SAM" id="Phobius"/>
    </source>
</evidence>
<feature type="transmembrane region" description="Helical" evidence="1">
    <location>
        <begin position="79"/>
        <end position="97"/>
    </location>
</feature>
<feature type="transmembrane region" description="Helical" evidence="1">
    <location>
        <begin position="45"/>
        <end position="67"/>
    </location>
</feature>
<feature type="transmembrane region" description="Helical" evidence="1">
    <location>
        <begin position="213"/>
        <end position="234"/>
    </location>
</feature>
<gene>
    <name evidence="2" type="ORF">GCM10009720_02230</name>
</gene>
<name>A0ABP5FIZ3_9MICC</name>
<keyword evidence="3" id="KW-1185">Reference proteome</keyword>
<sequence length="237" mass="25178">MVTVGMVGAGLAVAGAPITSGGIGKYVSKDAVEGINIAGIGLEYLLPLVATGSVLLLLRFLWVVLAEEREPQRSVDGELLSWLGVCVAGIVVPWIIGAQWSPLGMPAWNDPQTLWDAAWPIGLGLALGGLFWWLDTRGWLPQLTRDEAAVPAGDLVAVEESMAHTLQNRGGEALDTAHTYTGKVRAATAKLLTTMTEYTNASLQKTEARLRQWPRFGAGIVVLATLVLVLSLWIGGA</sequence>